<reference evidence="2 3" key="1">
    <citation type="submission" date="2016-10" db="EMBL/GenBank/DDBJ databases">
        <authorList>
            <person name="de Groot N.N."/>
        </authorList>
    </citation>
    <scope>NUCLEOTIDE SEQUENCE [LARGE SCALE GENOMIC DNA]</scope>
    <source>
        <strain evidence="2 3">R5</strain>
    </source>
</reference>
<dbReference type="EMBL" id="FMZW01000010">
    <property type="protein sequence ID" value="SDD34868.1"/>
    <property type="molecule type" value="Genomic_DNA"/>
</dbReference>
<dbReference type="InterPro" id="IPR008490">
    <property type="entry name" value="Transposase_InsH_N"/>
</dbReference>
<gene>
    <name evidence="2" type="ORF">SAMN05216337_101079</name>
</gene>
<dbReference type="AlphaFoldDB" id="A0A1G6U0M0"/>
<dbReference type="PANTHER" id="PTHR33803:SF3">
    <property type="entry name" value="BLL1974 PROTEIN"/>
    <property type="match status" value="1"/>
</dbReference>
<name>A0A1G6U0M0_9BRAD</name>
<proteinExistence type="predicted"/>
<dbReference type="Proteomes" id="UP000199245">
    <property type="component" value="Unassembled WGS sequence"/>
</dbReference>
<feature type="domain" description="Transposase InsH N-terminal" evidence="1">
    <location>
        <begin position="18"/>
        <end position="60"/>
    </location>
</feature>
<evidence type="ECO:0000259" key="1">
    <source>
        <dbReference type="Pfam" id="PF05598"/>
    </source>
</evidence>
<sequence>MRPKKHRTTGSGDLFRARLDQIINMKHELVQLAGKVDWDWIDGEIAPLYSENGRPGNIPSAAAALCSLRGGPRI</sequence>
<organism evidence="2 3">
    <name type="scientific">Bradyrhizobium brasilense</name>
    <dbReference type="NCBI Taxonomy" id="1419277"/>
    <lineage>
        <taxon>Bacteria</taxon>
        <taxon>Pseudomonadati</taxon>
        <taxon>Pseudomonadota</taxon>
        <taxon>Alphaproteobacteria</taxon>
        <taxon>Hyphomicrobiales</taxon>
        <taxon>Nitrobacteraceae</taxon>
        <taxon>Bradyrhizobium</taxon>
    </lineage>
</organism>
<protein>
    <submittedName>
        <fullName evidence="2">Transposase, IS5 family</fullName>
    </submittedName>
</protein>
<evidence type="ECO:0000313" key="3">
    <source>
        <dbReference type="Proteomes" id="UP000199245"/>
    </source>
</evidence>
<evidence type="ECO:0000313" key="2">
    <source>
        <dbReference type="EMBL" id="SDD34868.1"/>
    </source>
</evidence>
<dbReference type="PANTHER" id="PTHR33803">
    <property type="entry name" value="IS1478 TRANSPOSASE"/>
    <property type="match status" value="1"/>
</dbReference>
<accession>A0A1G6U0M0</accession>
<dbReference type="Pfam" id="PF05598">
    <property type="entry name" value="DUF772"/>
    <property type="match status" value="1"/>
</dbReference>